<reference evidence="7 8" key="1">
    <citation type="submission" date="2024-09" db="EMBL/GenBank/DDBJ databases">
        <title>Laminarin stimulates single cell rates of sulfate reduction while oxygen inhibits transcriptomic activity in coastal marine sediment.</title>
        <authorList>
            <person name="Lindsay M."/>
            <person name="Orcutt B."/>
            <person name="Emerson D."/>
            <person name="Stepanauskas R."/>
            <person name="D'Angelo T."/>
        </authorList>
    </citation>
    <scope>NUCLEOTIDE SEQUENCE [LARGE SCALE GENOMIC DNA]</scope>
    <source>
        <strain evidence="7">SAG AM-311-K15</strain>
    </source>
</reference>
<keyword evidence="3" id="KW-0547">Nucleotide-binding</keyword>
<evidence type="ECO:0000313" key="8">
    <source>
        <dbReference type="Proteomes" id="UP001594351"/>
    </source>
</evidence>
<proteinExistence type="inferred from homology"/>
<dbReference type="SUPFAM" id="SSF52540">
    <property type="entry name" value="P-loop containing nucleoside triphosphate hydrolases"/>
    <property type="match status" value="1"/>
</dbReference>
<name>A0ABV6YYR4_UNCC1</name>
<feature type="transmembrane region" description="Helical" evidence="5">
    <location>
        <begin position="202"/>
        <end position="222"/>
    </location>
</feature>
<keyword evidence="4 7" id="KW-0067">ATP-binding</keyword>
<dbReference type="EMBL" id="JBHPBY010000179">
    <property type="protein sequence ID" value="MFC1851340.1"/>
    <property type="molecule type" value="Genomic_DNA"/>
</dbReference>
<dbReference type="PANTHER" id="PTHR46743:SF2">
    <property type="entry name" value="TEICHOIC ACIDS EXPORT ATP-BINDING PROTEIN TAGH"/>
    <property type="match status" value="1"/>
</dbReference>
<organism evidence="7 8">
    <name type="scientific">candidate division CSSED10-310 bacterium</name>
    <dbReference type="NCBI Taxonomy" id="2855610"/>
    <lineage>
        <taxon>Bacteria</taxon>
        <taxon>Bacteria division CSSED10-310</taxon>
    </lineage>
</organism>
<dbReference type="GO" id="GO:0005524">
    <property type="term" value="F:ATP binding"/>
    <property type="evidence" value="ECO:0007669"/>
    <property type="project" value="UniProtKB-KW"/>
</dbReference>
<evidence type="ECO:0000256" key="4">
    <source>
        <dbReference type="ARBA" id="ARBA00022840"/>
    </source>
</evidence>
<evidence type="ECO:0000256" key="5">
    <source>
        <dbReference type="SAM" id="Phobius"/>
    </source>
</evidence>
<evidence type="ECO:0000313" key="7">
    <source>
        <dbReference type="EMBL" id="MFC1851340.1"/>
    </source>
</evidence>
<evidence type="ECO:0000256" key="3">
    <source>
        <dbReference type="ARBA" id="ARBA00022741"/>
    </source>
</evidence>
<accession>A0ABV6YYR4</accession>
<sequence>MSESMIEVRGLSKKFCHNLKRSLWYGVKDIGSELIGSKKERNTLRKDEFWALKDVDFDIKRGELFGLIGPNGAGKTTLLKLLSGIIKPDQGEIIVRGKLQALIALGAGFNPILTGRENIYVNGAVLGFSKTEMDQLIEEIQDFSEIGDFLDMPVRSYSSGMHVRLGFSVAVNLRPDILLVDEVLAVGDAAFKRKARNKMMELLHSGISVLFVSHSLALITSLTSQCMYLKRGLVEAIGPSETVTSQYLNDSLIEYKATESTPEYYMTSAYLTTPEFIVENVLFFDDTGNICNEFSSFDDLKIRFEFRCKKPMENISFALSIRDQVNDVIISSSKLSNLKQSLSGSVAIECTIIRNNLREGWYHLGFYAADLYGPLYKSHSVSSFKILGDMATIEKSVSSLGYVIMDTQWHTE</sequence>
<gene>
    <name evidence="7" type="ORF">ACFL27_14175</name>
</gene>
<dbReference type="CDD" id="cd10147">
    <property type="entry name" value="Wzt_C-like"/>
    <property type="match status" value="1"/>
</dbReference>
<dbReference type="Gene3D" id="2.70.50.60">
    <property type="entry name" value="abc- transporter (atp binding component) like domain"/>
    <property type="match status" value="1"/>
</dbReference>
<dbReference type="CDD" id="cd03220">
    <property type="entry name" value="ABC_KpsT_Wzt"/>
    <property type="match status" value="1"/>
</dbReference>
<evidence type="ECO:0000259" key="6">
    <source>
        <dbReference type="PROSITE" id="PS50893"/>
    </source>
</evidence>
<keyword evidence="5" id="KW-1133">Transmembrane helix</keyword>
<dbReference type="InterPro" id="IPR050683">
    <property type="entry name" value="Bact_Polysacc_Export_ATP-bd"/>
</dbReference>
<dbReference type="Pfam" id="PF14524">
    <property type="entry name" value="Wzt_C"/>
    <property type="match status" value="1"/>
</dbReference>
<dbReference type="PROSITE" id="PS50893">
    <property type="entry name" value="ABC_TRANSPORTER_2"/>
    <property type="match status" value="1"/>
</dbReference>
<feature type="domain" description="ABC transporter" evidence="6">
    <location>
        <begin position="25"/>
        <end position="256"/>
    </location>
</feature>
<dbReference type="Gene3D" id="3.40.50.300">
    <property type="entry name" value="P-loop containing nucleotide triphosphate hydrolases"/>
    <property type="match status" value="1"/>
</dbReference>
<keyword evidence="5" id="KW-0812">Transmembrane</keyword>
<dbReference type="Pfam" id="PF00005">
    <property type="entry name" value="ABC_tran"/>
    <property type="match status" value="1"/>
</dbReference>
<keyword evidence="8" id="KW-1185">Reference proteome</keyword>
<dbReference type="PANTHER" id="PTHR46743">
    <property type="entry name" value="TEICHOIC ACIDS EXPORT ATP-BINDING PROTEIN TAGH"/>
    <property type="match status" value="1"/>
</dbReference>
<dbReference type="Proteomes" id="UP001594351">
    <property type="component" value="Unassembled WGS sequence"/>
</dbReference>
<dbReference type="InterPro" id="IPR029439">
    <property type="entry name" value="Wzt_C"/>
</dbReference>
<dbReference type="InterPro" id="IPR015860">
    <property type="entry name" value="ABC_transpr_TagH-like"/>
</dbReference>
<dbReference type="InterPro" id="IPR003593">
    <property type="entry name" value="AAA+_ATPase"/>
</dbReference>
<dbReference type="InterPro" id="IPR027417">
    <property type="entry name" value="P-loop_NTPase"/>
</dbReference>
<dbReference type="InterPro" id="IPR003439">
    <property type="entry name" value="ABC_transporter-like_ATP-bd"/>
</dbReference>
<keyword evidence="5" id="KW-0472">Membrane</keyword>
<comment type="caution">
    <text evidence="7">The sequence shown here is derived from an EMBL/GenBank/DDBJ whole genome shotgun (WGS) entry which is preliminary data.</text>
</comment>
<comment type="similarity">
    <text evidence="1">Belongs to the ABC transporter superfamily.</text>
</comment>
<dbReference type="SMART" id="SM00382">
    <property type="entry name" value="AAA"/>
    <property type="match status" value="1"/>
</dbReference>
<evidence type="ECO:0000256" key="2">
    <source>
        <dbReference type="ARBA" id="ARBA00022448"/>
    </source>
</evidence>
<protein>
    <submittedName>
        <fullName evidence="7">ABC transporter ATP-binding protein</fullName>
    </submittedName>
</protein>
<evidence type="ECO:0000256" key="1">
    <source>
        <dbReference type="ARBA" id="ARBA00005417"/>
    </source>
</evidence>
<keyword evidence="2" id="KW-0813">Transport</keyword>